<dbReference type="PROSITE" id="PS50853">
    <property type="entry name" value="FN3"/>
    <property type="match status" value="1"/>
</dbReference>
<evidence type="ECO:0000313" key="5">
    <source>
        <dbReference type="EMBL" id="KFI45747.1"/>
    </source>
</evidence>
<dbReference type="SUPFAM" id="SSF49265">
    <property type="entry name" value="Fibronectin type III"/>
    <property type="match status" value="1"/>
</dbReference>
<keyword evidence="1" id="KW-0326">Glycosidase</keyword>
<evidence type="ECO:0000256" key="1">
    <source>
        <dbReference type="ARBA" id="ARBA00023295"/>
    </source>
</evidence>
<feature type="compositionally biased region" description="Low complexity" evidence="3">
    <location>
        <begin position="1681"/>
        <end position="1691"/>
    </location>
</feature>
<dbReference type="Pfam" id="PF00041">
    <property type="entry name" value="fn3"/>
    <property type="match status" value="1"/>
</dbReference>
<dbReference type="InterPro" id="IPR003961">
    <property type="entry name" value="FN3_dom"/>
</dbReference>
<gene>
    <name evidence="5" type="ORF">BBOH_0549</name>
</gene>
<feature type="domain" description="Fibronectin type-III" evidence="4">
    <location>
        <begin position="1511"/>
        <end position="1604"/>
    </location>
</feature>
<dbReference type="EMBL" id="JGYP01000002">
    <property type="protein sequence ID" value="KFI45747.1"/>
    <property type="molecule type" value="Genomic_DNA"/>
</dbReference>
<dbReference type="GO" id="GO:0000272">
    <property type="term" value="P:polysaccharide catabolic process"/>
    <property type="evidence" value="ECO:0007669"/>
    <property type="project" value="UniProtKB-KW"/>
</dbReference>
<accession>A0A086ZGU7</accession>
<sequence length="2021" mass="212698">MIKKRDGESAPSQANHRSRSIRSAFMRLNSQSTRTWLTPVLTLLLLLGIVAGAIIVSTLTRAHVQLDNGTVWVTSLKDRKAARFNVKLSQADGGVSSSDATFDVAQHSDDTVLTGGTKAQSILASTLGVHGKSEIKGSTSTLVGGDTTAFINEKTGNVWVGASNNLDSIAPTTANPQMRLGAGGKIAVTHDGAVYGYRPDDGMVLKIDDAQSAAHELGSVTDGRHVNAESFTVIGNRPVVASKGEIMWNGGGAKVDARGTLVLQAPPTDDAQQGWVAASAKNALFTVDFKHGGKTSEFATHGTADPAQPVSSKGCLHAAWSQAAHNYIRVCSASGAQEAESDEPAQFQSLQSVLPTSQLTFRTNHRLVVLNDVTNGNVWNPDQSTKVIKIQWRQIRTKKIVSKQHESDSANNQTQFKPNCSAKSGAIKAEDDSFGSRVGSEQILDVLRNDEQTDCSVLHISKIGPVSGGGITVAPIYAGRYLQLDTTGAKPGKTSFTYEINDGRGQTSQATVTLNLAGSGTNQAPAQVDTPPEYSVEQGANFTVNALGSFADPEGDPMTLVSAAPQNDSQVAVSTRADGQLVFNTGSLAGGRVGIELTVSDGQATGTGVIYFSVRPTNTLPALIDPVTRTTAPDTSTTVKLKQFVHGTSAQPATLSSVSAPAGTSTSTNATDLSFTFKASDPGTYYVPYVISQGSIEAQGLARIEVQPVTDQSARPVAANDVALIGADRTAIVEPLENDTDPMGGVLSITSVNADPRLGIKTGLVAHKRVYMTARQIPTRPVTVSYTVANASGSTRGTIVLQPPALTSTNAAPKAGNVEANVRTGGIVSVDALDHVSHADGTTVKLQNDLQYNKKTFKGLAFVSGDDVRYQASDTPGVYPITYTVRDNVGNAASGTITVTVHAKDGATKAPPTPQDVQAQVAAGQKVRIPITLTGIDPDGDDDTLLGLGNKAPRLGRIEEVGANYIVYEAYNDSAGTDTFSYAVEDWTGQRAQAQIRVGVFKGTSDSGVYARDDQVTLRPNTEATVPVAQNDISSDNTDLKISSELETQGINGAHVQDNMVHFKTPSQPGTAYVIYTVQDKAGLTDTATLTVVTDTNAPIEPPTAYDYRVPSAATIDKKSVDVDLSQWIANPSGTTQELRLGIDPSAQNHAHVKGGKDSTTVSVELTDEARSVPYTVTNTTYHITSTAFVQVPAYGVFAPTLRPKAPPIKVNAKRSVTINIADYVRVGAGKTAYVEKDSVSATKSADSDCFVNDQTLKFTAPRDYAGPASITFTATDAKRNDRVDKNGSKQAKIINSAVLTLPITVIGRNVPPPTFSAPTINVAAGEGAKTIDLKALTHAPGDLDADEMDYTYSGGEVSGPVTTHLTAGGKLTVEAATDAAVGSVTSIPISIKYSNGAVSAGLTAQVTQSTRPLAQVQPVHKQIKAGSSETVDILDGAFNPFPGKTLTVTDCKADDSVKLKVECGRSGSITIRAGEGIGASSNTVVVNIQDATKTRERQVSGTITLSVIDRPAAPLLAPYSSIKPQDGMITLSWTPGTANGSPITDYQVDYGSGNKSCGAVTTCDIGGLTNGKTYTFTVKAKNEVGWSKASNSVNGMPDKVPPAPNDVKVKAGYHTVTVSWGMPQYDGTPVRDFRISTNGGNYVSTGSTAGSRTYTLSDDEINDGSSFSASVEAENGAGVGSPSSSASDVPWGNPDRPGLSLKQDDDDHMTATVTKPSNMRNAGCASITLSGDVTGNLSCPDGGPRQFDIPEAKYGGTVEVNVTFTPNKSGSVPSSDHASLAVRYSVPEPTNVNLTGPDANGICTLKWNGQGRHDGFEVDGRAYGKGTSHWDYQIGPWQSCGARTVKQKHKTNLSNGVTVSDSNVFKKPAEISSSITVQWQDHNHVALSGGGVENWGIGKIQLHLWSGSQERTYDWQPTGAYDVQDLPDTGPYMWQVTVKGDDPAINATGQKNNVQGARGPSALGLSPFSLPFDIPVRSFHDALHASTTATDIRTKAPRTERSTYHHNHQPPLWETAKENL</sequence>
<feature type="region of interest" description="Disordered" evidence="3">
    <location>
        <begin position="1672"/>
        <end position="1718"/>
    </location>
</feature>
<dbReference type="InterPro" id="IPR050617">
    <property type="entry name" value="E3_ligase_FN3/SPRY"/>
</dbReference>
<dbReference type="InterPro" id="IPR036116">
    <property type="entry name" value="FN3_sf"/>
</dbReference>
<comment type="caution">
    <text evidence="5">The sequence shown here is derived from an EMBL/GenBank/DDBJ whole genome shotgun (WGS) entry which is preliminary data.</text>
</comment>
<protein>
    <submittedName>
        <fullName evidence="5">Fibronectin type III domain-containing protein</fullName>
    </submittedName>
</protein>
<keyword evidence="6" id="KW-1185">Reference proteome</keyword>
<dbReference type="OrthoDB" id="5241356at2"/>
<feature type="region of interest" description="Disordered" evidence="3">
    <location>
        <begin position="1638"/>
        <end position="1658"/>
    </location>
</feature>
<feature type="compositionally biased region" description="Polar residues" evidence="3">
    <location>
        <begin position="1638"/>
        <end position="1657"/>
    </location>
</feature>
<evidence type="ECO:0000256" key="3">
    <source>
        <dbReference type="SAM" id="MobiDB-lite"/>
    </source>
</evidence>
<evidence type="ECO:0000256" key="2">
    <source>
        <dbReference type="ARBA" id="ARBA00023326"/>
    </source>
</evidence>
<reference evidence="5 6" key="1">
    <citation type="submission" date="2014-03" db="EMBL/GenBank/DDBJ databases">
        <title>Genomics of Bifidobacteria.</title>
        <authorList>
            <person name="Ventura M."/>
            <person name="Milani C."/>
            <person name="Lugli G.A."/>
        </authorList>
    </citation>
    <scope>NUCLEOTIDE SEQUENCE [LARGE SCALE GENOMIC DNA]</scope>
    <source>
        <strain evidence="5 6">DSM 22767</strain>
    </source>
</reference>
<name>A0A086ZGU7_9BIFI</name>
<dbReference type="GO" id="GO:0016798">
    <property type="term" value="F:hydrolase activity, acting on glycosyl bonds"/>
    <property type="evidence" value="ECO:0007669"/>
    <property type="project" value="UniProtKB-KW"/>
</dbReference>
<dbReference type="PANTHER" id="PTHR24099:SF11">
    <property type="entry name" value="FIBRONECTIN TYPE III DOMAIN-CONTAINING 3BA-RELATED"/>
    <property type="match status" value="1"/>
</dbReference>
<dbReference type="Pfam" id="PF17963">
    <property type="entry name" value="Big_9"/>
    <property type="match status" value="5"/>
</dbReference>
<evidence type="ECO:0000313" key="6">
    <source>
        <dbReference type="Proteomes" id="UP000029096"/>
    </source>
</evidence>
<dbReference type="InterPro" id="IPR013783">
    <property type="entry name" value="Ig-like_fold"/>
</dbReference>
<dbReference type="RefSeq" id="WP_052118201.1">
    <property type="nucleotide sequence ID" value="NZ_JDUS01000010.1"/>
</dbReference>
<feature type="compositionally biased region" description="Basic and acidic residues" evidence="3">
    <location>
        <begin position="1994"/>
        <end position="2004"/>
    </location>
</feature>
<dbReference type="PANTHER" id="PTHR24099">
    <property type="entry name" value="E3 UBIQUITIN-PROTEIN LIGASE TRIM36-RELATED"/>
    <property type="match status" value="1"/>
</dbReference>
<evidence type="ECO:0000259" key="4">
    <source>
        <dbReference type="PROSITE" id="PS50853"/>
    </source>
</evidence>
<keyword evidence="1" id="KW-0378">Hydrolase</keyword>
<keyword evidence="2" id="KW-0119">Carbohydrate metabolism</keyword>
<proteinExistence type="predicted"/>
<feature type="region of interest" description="Disordered" evidence="3">
    <location>
        <begin position="1994"/>
        <end position="2021"/>
    </location>
</feature>
<keyword evidence="2" id="KW-0624">Polysaccharide degradation</keyword>
<dbReference type="CDD" id="cd00063">
    <property type="entry name" value="FN3"/>
    <property type="match status" value="2"/>
</dbReference>
<dbReference type="STRING" id="1437606.BBOH_0549"/>
<dbReference type="SMART" id="SM00060">
    <property type="entry name" value="FN3"/>
    <property type="match status" value="2"/>
</dbReference>
<dbReference type="eggNOG" id="COG4733">
    <property type="taxonomic scope" value="Bacteria"/>
</dbReference>
<dbReference type="Gene3D" id="2.60.40.10">
    <property type="entry name" value="Immunoglobulins"/>
    <property type="match status" value="3"/>
</dbReference>
<organism evidence="5 6">
    <name type="scientific">Bifidobacterium bohemicum DSM 22767</name>
    <dbReference type="NCBI Taxonomy" id="1437606"/>
    <lineage>
        <taxon>Bacteria</taxon>
        <taxon>Bacillati</taxon>
        <taxon>Actinomycetota</taxon>
        <taxon>Actinomycetes</taxon>
        <taxon>Bifidobacteriales</taxon>
        <taxon>Bifidobacteriaceae</taxon>
        <taxon>Bifidobacterium</taxon>
    </lineage>
</organism>
<dbReference type="Proteomes" id="UP000029096">
    <property type="component" value="Unassembled WGS sequence"/>
</dbReference>